<proteinExistence type="predicted"/>
<feature type="compositionally biased region" description="Basic and acidic residues" evidence="1">
    <location>
        <begin position="209"/>
        <end position="232"/>
    </location>
</feature>
<reference evidence="2" key="1">
    <citation type="submission" date="2022-08" db="EMBL/GenBank/DDBJ databases">
        <title>Novel sulphate-reducing endosymbionts in the free-living metamonad Anaeramoeba.</title>
        <authorList>
            <person name="Jerlstrom-Hultqvist J."/>
            <person name="Cepicka I."/>
            <person name="Gallot-Lavallee L."/>
            <person name="Salas-Leiva D."/>
            <person name="Curtis B.A."/>
            <person name="Zahonova K."/>
            <person name="Pipaliya S."/>
            <person name="Dacks J."/>
            <person name="Roger A.J."/>
        </authorList>
    </citation>
    <scope>NUCLEOTIDE SEQUENCE</scope>
    <source>
        <strain evidence="2">Busselton2</strain>
    </source>
</reference>
<dbReference type="SUPFAM" id="SSF116907">
    <property type="entry name" value="Hook domain"/>
    <property type="match status" value="1"/>
</dbReference>
<evidence type="ECO:0000256" key="1">
    <source>
        <dbReference type="SAM" id="MobiDB-lite"/>
    </source>
</evidence>
<feature type="compositionally biased region" description="Low complexity" evidence="1">
    <location>
        <begin position="184"/>
        <end position="200"/>
    </location>
</feature>
<dbReference type="InterPro" id="IPR036872">
    <property type="entry name" value="CH_dom_sf"/>
</dbReference>
<comment type="caution">
    <text evidence="2">The sequence shown here is derived from an EMBL/GenBank/DDBJ whole genome shotgun (WGS) entry which is preliminary data.</text>
</comment>
<dbReference type="EMBL" id="JANTQA010000048">
    <property type="protein sequence ID" value="KAJ3430751.1"/>
    <property type="molecule type" value="Genomic_DNA"/>
</dbReference>
<gene>
    <name evidence="2" type="ORF">M0812_02423</name>
</gene>
<accession>A0AAV7YQ25</accession>
<evidence type="ECO:0000313" key="3">
    <source>
        <dbReference type="Proteomes" id="UP001146793"/>
    </source>
</evidence>
<organism evidence="2 3">
    <name type="scientific">Anaeramoeba flamelloides</name>
    <dbReference type="NCBI Taxonomy" id="1746091"/>
    <lineage>
        <taxon>Eukaryota</taxon>
        <taxon>Metamonada</taxon>
        <taxon>Anaeramoebidae</taxon>
        <taxon>Anaeramoeba</taxon>
    </lineage>
</organism>
<feature type="region of interest" description="Disordered" evidence="1">
    <location>
        <begin position="180"/>
        <end position="232"/>
    </location>
</feature>
<dbReference type="Proteomes" id="UP001146793">
    <property type="component" value="Unassembled WGS sequence"/>
</dbReference>
<evidence type="ECO:0008006" key="4">
    <source>
        <dbReference type="Google" id="ProtNLM"/>
    </source>
</evidence>
<name>A0AAV7YQ25_9EUKA</name>
<dbReference type="Gene3D" id="1.10.418.10">
    <property type="entry name" value="Calponin-like domain"/>
    <property type="match status" value="1"/>
</dbReference>
<sequence>MEIETLESELLEWTQSYLPQIKSILEFNNYETLATLLRKIEPNFPLQLNKKNPRLEDKLLCFESLTLALLTFLKKRIEQPLPIVQYCLIVISQNKKEILSLLSLCVLLSVLCEQKATNIQNITSLSINVQTSLMKVIQLLLSPPKSENILSISAQTKKTEQPLNKANFFDSLELKSNPKTTEIITNKTQNDQKKNTQIQKIKNRSKNTNKKEKEKEKENENKNKNKNKNREYYEQETRNLLDKLHGEIGNNKKLEILLIKIEKENHILNKKVRQQEAIIKQTQKDYEIMEEKYYQLKQTKSRDHLSYELKIGEIKSDSIEEKELLQKQVNKLTKSNQVLKKKFDQLIEKKYGSGDEQRRRNEKMVELENQLTKHKTQKIELSLEIEYLNQKNQRLIEKQSQFRNQLKQTEATEIEVSRLSLLNKTQSITIERLKKQNNELNSEIDRFQKKIDNLEIDSSLILKQATNYYHRNNFNLSSHDNFNESGNTGKKYPFEHQNEEISLFKRKNSLSLKDELNSEKTNKIIQQKNIKTKMWKNRAIKAEEELKHLKANYETIFINKVITNLAIENWKLKWTNRRIEIKEKQKQKQNVKNLTWMSSLRSQISTKFI</sequence>
<dbReference type="AlphaFoldDB" id="A0AAV7YQ25"/>
<protein>
    <recommendedName>
        <fullName evidence="4">Calponin-homology (CH) domain-containing protein</fullName>
    </recommendedName>
</protein>
<evidence type="ECO:0000313" key="2">
    <source>
        <dbReference type="EMBL" id="KAJ3430751.1"/>
    </source>
</evidence>